<evidence type="ECO:0000313" key="3">
    <source>
        <dbReference type="Proteomes" id="UP001221413"/>
    </source>
</evidence>
<evidence type="ECO:0000256" key="1">
    <source>
        <dbReference type="SAM" id="MobiDB-lite"/>
    </source>
</evidence>
<feature type="compositionally biased region" description="Basic residues" evidence="1">
    <location>
        <begin position="568"/>
        <end position="578"/>
    </location>
</feature>
<feature type="region of interest" description="Disordered" evidence="1">
    <location>
        <begin position="496"/>
        <end position="516"/>
    </location>
</feature>
<reference evidence="2" key="1">
    <citation type="submission" date="2023-01" db="EMBL/GenBank/DDBJ databases">
        <title>The chitinases involved in constricting ring structure development in the nematode-trapping fungus Drechslerella dactyloides.</title>
        <authorList>
            <person name="Wang R."/>
            <person name="Zhang L."/>
            <person name="Tang P."/>
            <person name="Li S."/>
            <person name="Liang L."/>
        </authorList>
    </citation>
    <scope>NUCLEOTIDE SEQUENCE</scope>
    <source>
        <strain evidence="2">YMF1.00031</strain>
    </source>
</reference>
<keyword evidence="3" id="KW-1185">Reference proteome</keyword>
<sequence length="578" mass="63552">MAYYEVTLREVRGEWFTHTNLFRVGNSISQREPGECYRYNNIKSRHGGELGTAVYNRPPTGMVAAIAFYTGASCGSNRGKHGEPQAYPHYKLAYVAVLNSASLPGVFFINFKAMLGEAAKFTSYRSLDYEAETKRGGLLATTGNDPSNVVYAFTENANGRVSRNRGYIEGVVEKLTGPEVDILDQLTDVSDIFLGVKDLAERALTPGSETIPNTVLDYLRRTLAGEYANGEPRFYLPGGLAQPDYGPPRMEKRRQEALQRFLSKQMGRQQTVEQADDGGVNEDAPLLPMSGDEEAQAAFLQFLDDPQGMMYEVEQLADSGDETPDDQRLVKANPEAEIFEEALESFDDPTILIEIDDADEPAPEDSYVFDTIIPRVEPLDEDPATPISNAAANAALADAFEYPVSQEVYAGTPPDLGTDSIAVADPRDYTELQNEYAVAQDDELENPDVQSVAVSPLQNIDTEIVNAVNADGAMQIESIPDDISIASSQFLRDLNDRDRDSPQYIYGPGIASTSTARDRDRQALIQQIQANNADVPGNNGQSLNDYLNSEDAMAGEGSYDDYTQFNAGRRRRLNPTQP</sequence>
<gene>
    <name evidence="2" type="ORF">Dda_3040</name>
</gene>
<dbReference type="AlphaFoldDB" id="A0AAD6J0Q5"/>
<comment type="caution">
    <text evidence="2">The sequence shown here is derived from an EMBL/GenBank/DDBJ whole genome shotgun (WGS) entry which is preliminary data.</text>
</comment>
<protein>
    <submittedName>
        <fullName evidence="2">Uncharacterized protein</fullName>
    </submittedName>
</protein>
<dbReference type="EMBL" id="JAQGDS010000003">
    <property type="protein sequence ID" value="KAJ6262235.1"/>
    <property type="molecule type" value="Genomic_DNA"/>
</dbReference>
<evidence type="ECO:0000313" key="2">
    <source>
        <dbReference type="EMBL" id="KAJ6262235.1"/>
    </source>
</evidence>
<proteinExistence type="predicted"/>
<name>A0AAD6J0Q5_DREDA</name>
<organism evidence="2 3">
    <name type="scientific">Drechslerella dactyloides</name>
    <name type="common">Nematode-trapping fungus</name>
    <name type="synonym">Arthrobotrys dactyloides</name>
    <dbReference type="NCBI Taxonomy" id="74499"/>
    <lineage>
        <taxon>Eukaryota</taxon>
        <taxon>Fungi</taxon>
        <taxon>Dikarya</taxon>
        <taxon>Ascomycota</taxon>
        <taxon>Pezizomycotina</taxon>
        <taxon>Orbiliomycetes</taxon>
        <taxon>Orbiliales</taxon>
        <taxon>Orbiliaceae</taxon>
        <taxon>Drechslerella</taxon>
    </lineage>
</organism>
<feature type="compositionally biased region" description="Polar residues" evidence="1">
    <location>
        <begin position="538"/>
        <end position="547"/>
    </location>
</feature>
<accession>A0AAD6J0Q5</accession>
<feature type="region of interest" description="Disordered" evidence="1">
    <location>
        <begin position="532"/>
        <end position="578"/>
    </location>
</feature>
<dbReference type="Proteomes" id="UP001221413">
    <property type="component" value="Unassembled WGS sequence"/>
</dbReference>